<dbReference type="InterPro" id="IPR011493">
    <property type="entry name" value="GLUG"/>
</dbReference>
<organism evidence="2 3">
    <name type="scientific">Porphyromonas gingivalis F0570</name>
    <dbReference type="NCBI Taxonomy" id="1227271"/>
    <lineage>
        <taxon>Bacteria</taxon>
        <taxon>Pseudomonadati</taxon>
        <taxon>Bacteroidota</taxon>
        <taxon>Bacteroidia</taxon>
        <taxon>Bacteroidales</taxon>
        <taxon>Porphyromonadaceae</taxon>
        <taxon>Porphyromonas</taxon>
    </lineage>
</organism>
<name>A0A0E2LPD4_PORGN</name>
<dbReference type="AlphaFoldDB" id="A0A0E2LPD4"/>
<dbReference type="PATRIC" id="fig|1227271.3.peg.1419"/>
<protein>
    <recommendedName>
        <fullName evidence="1">GLUG domain-containing protein</fullName>
    </recommendedName>
</protein>
<reference evidence="2 3" key="1">
    <citation type="submission" date="2013-06" db="EMBL/GenBank/DDBJ databases">
        <authorList>
            <person name="Weinstock G."/>
            <person name="Sodergren E."/>
            <person name="Lobos E.A."/>
            <person name="Fulton L."/>
            <person name="Fulton R."/>
            <person name="Courtney L."/>
            <person name="Fronick C."/>
            <person name="O'Laughlin M."/>
            <person name="Godfrey J."/>
            <person name="Wilson R.M."/>
            <person name="Miner T."/>
            <person name="Farmer C."/>
            <person name="Delehaunty K."/>
            <person name="Cordes M."/>
            <person name="Minx P."/>
            <person name="Tomlinson C."/>
            <person name="Chen J."/>
            <person name="Wollam A."/>
            <person name="Pepin K.H."/>
            <person name="Bhonagiri V."/>
            <person name="Zhang X."/>
            <person name="Warren W."/>
            <person name="Mitreva M."/>
            <person name="Mardis E.R."/>
            <person name="Wilson R.K."/>
        </authorList>
    </citation>
    <scope>NUCLEOTIDE SEQUENCE [LARGE SCALE GENOMIC DNA]</scope>
    <source>
        <strain evidence="2 3">F0570</strain>
    </source>
</reference>
<dbReference type="HOGENOM" id="CLU_574722_0_0_10"/>
<evidence type="ECO:0000313" key="3">
    <source>
        <dbReference type="Proteomes" id="UP000016630"/>
    </source>
</evidence>
<dbReference type="SUPFAM" id="SSF51126">
    <property type="entry name" value="Pectin lyase-like"/>
    <property type="match status" value="1"/>
</dbReference>
<dbReference type="EMBL" id="AWUW01000119">
    <property type="protein sequence ID" value="ERJ64920.1"/>
    <property type="molecule type" value="Genomic_DNA"/>
</dbReference>
<accession>A0A0E2LPD4</accession>
<dbReference type="Proteomes" id="UP000016630">
    <property type="component" value="Unassembled WGS sequence"/>
</dbReference>
<feature type="domain" description="GLUG" evidence="1">
    <location>
        <begin position="286"/>
        <end position="309"/>
    </location>
</feature>
<comment type="caution">
    <text evidence="2">The sequence shown here is derived from an EMBL/GenBank/DDBJ whole genome shotgun (WGS) entry which is preliminary data.</text>
</comment>
<sequence>MWFVNNFIGQWRIFSLLTSFRRLGGFFFTLAGGKIIRKHIFLLPKLFAFFANAKDRSKNLILKSPIIITNTSMKRSRLLGRIVVLSLCVATIPASVVSQPQMTPLQSTHTSDRSFGRGAQQIADEWSAAMPQTTWSSHADVSWYTADGTEFTLTTAEQFAGLAKLVNSGKSMKGVTIKLGNDVDFSANRFDEVIGKDNDNPFSGTFDGGNHAITGVMISDPVLGFIGFFGQTKEAIIRNTIIRNATVVGSAPAGALVCNIYNKGLVSNCHAYDCRIVSAPYETSFGGSGAGSLVGGLLDESKIENCSATRVEVYSQSQSGAFISQAYNLCEVKNCFVTDSKIIADVGLIGGFVGINFAFFPGTESTFSNCYALNVEVVSLDSGDQAVLGGFVGQVSANFIAKHCYVSAKVTGGKNPGAFVGMTADESMNCKYDGCFYNNEQNPGMVGIGNGVEIPAIAGMPEAAMKTADMAAKLNADQNPAPWLQANDANNGWPYLKDNKPVITSLAAPISHEIRIWATAGRIFIAGAPAGTSVQVYDMQGHRIYNAAVLADHDIAVASGVYVVRAGDSTAKVIVP</sequence>
<dbReference type="Gene3D" id="2.160.20.110">
    <property type="match status" value="1"/>
</dbReference>
<evidence type="ECO:0000259" key="1">
    <source>
        <dbReference type="Pfam" id="PF07581"/>
    </source>
</evidence>
<proteinExistence type="predicted"/>
<dbReference type="InterPro" id="IPR011050">
    <property type="entry name" value="Pectin_lyase_fold/virulence"/>
</dbReference>
<dbReference type="Pfam" id="PF07581">
    <property type="entry name" value="Glug"/>
    <property type="match status" value="1"/>
</dbReference>
<evidence type="ECO:0000313" key="2">
    <source>
        <dbReference type="EMBL" id="ERJ64920.1"/>
    </source>
</evidence>
<gene>
    <name evidence="2" type="ORF">HMPREF1555_01629</name>
</gene>